<feature type="signal peptide" evidence="5">
    <location>
        <begin position="1"/>
        <end position="30"/>
    </location>
</feature>
<feature type="compositionally biased region" description="Low complexity" evidence="4">
    <location>
        <begin position="404"/>
        <end position="413"/>
    </location>
</feature>
<dbReference type="FunFam" id="2.40.420.20:FF:000001">
    <property type="entry name" value="Efflux RND transporter periplasmic adaptor subunit"/>
    <property type="match status" value="1"/>
</dbReference>
<keyword evidence="3" id="KW-0175">Coiled coil</keyword>
<feature type="region of interest" description="Disordered" evidence="4">
    <location>
        <begin position="368"/>
        <end position="531"/>
    </location>
</feature>
<dbReference type="Pfam" id="PF25967">
    <property type="entry name" value="RND-MFP_C"/>
    <property type="match status" value="1"/>
</dbReference>
<dbReference type="InterPro" id="IPR058625">
    <property type="entry name" value="MdtA-like_BSH"/>
</dbReference>
<dbReference type="GO" id="GO:0005886">
    <property type="term" value="C:plasma membrane"/>
    <property type="evidence" value="ECO:0007669"/>
    <property type="project" value="UniProtKB-SubCell"/>
</dbReference>
<organism evidence="10 11">
    <name type="scientific">Humidesulfovibrio mexicanus</name>
    <dbReference type="NCBI Taxonomy" id="147047"/>
    <lineage>
        <taxon>Bacteria</taxon>
        <taxon>Pseudomonadati</taxon>
        <taxon>Thermodesulfobacteriota</taxon>
        <taxon>Desulfovibrionia</taxon>
        <taxon>Desulfovibrionales</taxon>
        <taxon>Desulfovibrionaceae</taxon>
        <taxon>Humidesulfovibrio</taxon>
    </lineage>
</organism>
<dbReference type="Pfam" id="PF25917">
    <property type="entry name" value="BSH_RND"/>
    <property type="match status" value="1"/>
</dbReference>
<dbReference type="Gene3D" id="2.40.420.20">
    <property type="match status" value="1"/>
</dbReference>
<dbReference type="Gene3D" id="2.40.50.100">
    <property type="match status" value="1"/>
</dbReference>
<dbReference type="Gene3D" id="2.40.30.170">
    <property type="match status" value="1"/>
</dbReference>
<dbReference type="GO" id="GO:0046677">
    <property type="term" value="P:response to antibiotic"/>
    <property type="evidence" value="ECO:0007669"/>
    <property type="project" value="TreeGrafter"/>
</dbReference>
<keyword evidence="5" id="KW-0732">Signal</keyword>
<dbReference type="PANTHER" id="PTHR30158:SF3">
    <property type="entry name" value="MULTIDRUG EFFLUX PUMP SUBUNIT ACRA-RELATED"/>
    <property type="match status" value="1"/>
</dbReference>
<feature type="domain" description="Multidrug resistance protein MdtA-like alpha-helical hairpin" evidence="6">
    <location>
        <begin position="106"/>
        <end position="175"/>
    </location>
</feature>
<dbReference type="InterPro" id="IPR006143">
    <property type="entry name" value="RND_pump_MFP"/>
</dbReference>
<dbReference type="EMBL" id="FZOC01000002">
    <property type="protein sequence ID" value="SNR82205.1"/>
    <property type="molecule type" value="Genomic_DNA"/>
</dbReference>
<dbReference type="InterPro" id="IPR058627">
    <property type="entry name" value="MdtA-like_C"/>
</dbReference>
<feature type="coiled-coil region" evidence="3">
    <location>
        <begin position="137"/>
        <end position="171"/>
    </location>
</feature>
<dbReference type="SUPFAM" id="SSF111369">
    <property type="entry name" value="HlyD-like secretion proteins"/>
    <property type="match status" value="1"/>
</dbReference>
<feature type="chain" id="PRO_5013212300" evidence="5">
    <location>
        <begin position="31"/>
        <end position="531"/>
    </location>
</feature>
<keyword evidence="11" id="KW-1185">Reference proteome</keyword>
<evidence type="ECO:0000259" key="6">
    <source>
        <dbReference type="Pfam" id="PF25876"/>
    </source>
</evidence>
<evidence type="ECO:0000259" key="9">
    <source>
        <dbReference type="Pfam" id="PF25967"/>
    </source>
</evidence>
<dbReference type="InterPro" id="IPR058624">
    <property type="entry name" value="MdtA-like_HH"/>
</dbReference>
<feature type="domain" description="Multidrug resistance protein MdtA-like beta-barrel" evidence="8">
    <location>
        <begin position="212"/>
        <end position="302"/>
    </location>
</feature>
<dbReference type="GO" id="GO:0022857">
    <property type="term" value="F:transmembrane transporter activity"/>
    <property type="evidence" value="ECO:0007669"/>
    <property type="project" value="InterPro"/>
</dbReference>
<dbReference type="FunFam" id="1.10.287.470:FF:000002">
    <property type="entry name" value="Efflux RND transporter periplasmic adaptor subunit"/>
    <property type="match status" value="1"/>
</dbReference>
<name>A0A238ZFA9_9BACT</name>
<feature type="compositionally biased region" description="Basic and acidic residues" evidence="4">
    <location>
        <begin position="475"/>
        <end position="491"/>
    </location>
</feature>
<evidence type="ECO:0000256" key="5">
    <source>
        <dbReference type="SAM" id="SignalP"/>
    </source>
</evidence>
<evidence type="ECO:0000259" key="7">
    <source>
        <dbReference type="Pfam" id="PF25917"/>
    </source>
</evidence>
<gene>
    <name evidence="10" type="ORF">SAMN04488503_1508</name>
</gene>
<dbReference type="Pfam" id="PF25876">
    <property type="entry name" value="HH_MFP_RND"/>
    <property type="match status" value="1"/>
</dbReference>
<sequence>MRIAQNTARSLFIPLALTAALFGCGGDKQAAGPAQAPEPEVSIATIAPQQVTLTTVLAGRTSAYQISEVRPQVGGIVQKRTFKEGGDVKVGEVLYQIDPATYQAAYDNAKATLAKAEANAVPARLKGKRYANLSKVNAVSQQDNDDAQAAMNQAEAEVVAARAALETARINLSYTRVTSPITGRIGKSNVTPGALVTASQADPLTTVQQTDPMYVDVTQSSAEVLRLKRDLASGKLKKSGTNGAKVKLLFEDGTPYPLEGSLQFSDITVDQSTGVITLRALFPNPQQDLLPGLYVRAVLEEGVEENAVLVPQQAVTRDSKGNALVMALKQDNTVEARSITVSRVVGDKWLVSEGLAAGDRIIVEGLQKAKPGSKVKPVEAGSAQPAPKDLPQADAAGAKQPGQPEAAKTTAPAKDAKPEAKPAAKPEAKPAAKAEAKPDAKSEAKPAAKPEAKHAAQATPSQAAPGATKAVSGKDAMKETMREVMADEPKTKTTASANRTLVYSPPKDQPWPGSTGPGTSVKSGDSTANHQ</sequence>
<accession>A0A238ZFA9</accession>
<dbReference type="PANTHER" id="PTHR30158">
    <property type="entry name" value="ACRA/E-RELATED COMPONENT OF DRUG EFFLUX TRANSPORTER"/>
    <property type="match status" value="1"/>
</dbReference>
<dbReference type="Pfam" id="PF25944">
    <property type="entry name" value="Beta-barrel_RND"/>
    <property type="match status" value="1"/>
</dbReference>
<protein>
    <submittedName>
        <fullName evidence="10">Membrane fusion protein, multidrug efflux system</fullName>
    </submittedName>
</protein>
<dbReference type="InterPro" id="IPR058626">
    <property type="entry name" value="MdtA-like_b-barrel"/>
</dbReference>
<evidence type="ECO:0000256" key="2">
    <source>
        <dbReference type="ARBA" id="ARBA00009477"/>
    </source>
</evidence>
<comment type="subcellular location">
    <subcellularLocation>
        <location evidence="1">Cell envelope</location>
    </subcellularLocation>
</comment>
<dbReference type="PROSITE" id="PS51257">
    <property type="entry name" value="PROKAR_LIPOPROTEIN"/>
    <property type="match status" value="1"/>
</dbReference>
<feature type="domain" description="Multidrug resistance protein MdtA-like barrel-sandwich hybrid" evidence="7">
    <location>
        <begin position="67"/>
        <end position="208"/>
    </location>
</feature>
<reference evidence="10 11" key="1">
    <citation type="submission" date="2017-06" db="EMBL/GenBank/DDBJ databases">
        <authorList>
            <person name="Kim H.J."/>
            <person name="Triplett B.A."/>
        </authorList>
    </citation>
    <scope>NUCLEOTIDE SEQUENCE [LARGE SCALE GENOMIC DNA]</scope>
    <source>
        <strain evidence="10 11">DSM 13116</strain>
    </source>
</reference>
<evidence type="ECO:0000313" key="10">
    <source>
        <dbReference type="EMBL" id="SNR82205.1"/>
    </source>
</evidence>
<feature type="domain" description="Multidrug resistance protein MdtA-like C-terminal permuted SH3" evidence="9">
    <location>
        <begin position="306"/>
        <end position="368"/>
    </location>
</feature>
<evidence type="ECO:0000256" key="1">
    <source>
        <dbReference type="ARBA" id="ARBA00004196"/>
    </source>
</evidence>
<evidence type="ECO:0000313" key="11">
    <source>
        <dbReference type="Proteomes" id="UP000198324"/>
    </source>
</evidence>
<evidence type="ECO:0000256" key="4">
    <source>
        <dbReference type="SAM" id="MobiDB-lite"/>
    </source>
</evidence>
<proteinExistence type="inferred from homology"/>
<dbReference type="AlphaFoldDB" id="A0A238ZFA9"/>
<dbReference type="OrthoDB" id="9772050at2"/>
<dbReference type="NCBIfam" id="TIGR01730">
    <property type="entry name" value="RND_mfp"/>
    <property type="match status" value="1"/>
</dbReference>
<feature type="compositionally biased region" description="Polar residues" evidence="4">
    <location>
        <begin position="517"/>
        <end position="531"/>
    </location>
</feature>
<evidence type="ECO:0000259" key="8">
    <source>
        <dbReference type="Pfam" id="PF25944"/>
    </source>
</evidence>
<evidence type="ECO:0000256" key="3">
    <source>
        <dbReference type="SAM" id="Coils"/>
    </source>
</evidence>
<comment type="similarity">
    <text evidence="2">Belongs to the membrane fusion protein (MFP) (TC 8.A.1) family.</text>
</comment>
<feature type="compositionally biased region" description="Basic and acidic residues" evidence="4">
    <location>
        <begin position="414"/>
        <end position="454"/>
    </location>
</feature>
<dbReference type="Proteomes" id="UP000198324">
    <property type="component" value="Unassembled WGS sequence"/>
</dbReference>
<feature type="compositionally biased region" description="Polar residues" evidence="4">
    <location>
        <begin position="492"/>
        <end position="501"/>
    </location>
</feature>
<dbReference type="RefSeq" id="WP_089273286.1">
    <property type="nucleotide sequence ID" value="NZ_FZOC01000002.1"/>
</dbReference>
<dbReference type="Gene3D" id="1.10.287.470">
    <property type="entry name" value="Helix hairpin bin"/>
    <property type="match status" value="1"/>
</dbReference>